<dbReference type="AlphaFoldDB" id="A0A9Q0H605"/>
<gene>
    <name evidence="1" type="ORF">NE237_019774</name>
</gene>
<sequence>MRSLPILCQRVIFSTDVKGNASSRRLLENAHIFQTSQPSSLEACICPSLSSMEVSAHHAEVTATAPGGTATQVLSLPIYPSPEASTTPHIYETRGDYLVVSTDLSIPDISSPVKISQMAHVINA</sequence>
<name>A0A9Q0H605_9MAGN</name>
<evidence type="ECO:0000313" key="1">
    <source>
        <dbReference type="EMBL" id="KAJ4959864.1"/>
    </source>
</evidence>
<protein>
    <submittedName>
        <fullName evidence="1">Uncharacterized protein</fullName>
    </submittedName>
</protein>
<accession>A0A9Q0H605</accession>
<comment type="caution">
    <text evidence="1">The sequence shown here is derived from an EMBL/GenBank/DDBJ whole genome shotgun (WGS) entry which is preliminary data.</text>
</comment>
<dbReference type="EMBL" id="JAMYWD010000009">
    <property type="protein sequence ID" value="KAJ4959864.1"/>
    <property type="molecule type" value="Genomic_DNA"/>
</dbReference>
<dbReference type="Proteomes" id="UP001141806">
    <property type="component" value="Unassembled WGS sequence"/>
</dbReference>
<evidence type="ECO:0000313" key="2">
    <source>
        <dbReference type="Proteomes" id="UP001141806"/>
    </source>
</evidence>
<proteinExistence type="predicted"/>
<organism evidence="1 2">
    <name type="scientific">Protea cynaroides</name>
    <dbReference type="NCBI Taxonomy" id="273540"/>
    <lineage>
        <taxon>Eukaryota</taxon>
        <taxon>Viridiplantae</taxon>
        <taxon>Streptophyta</taxon>
        <taxon>Embryophyta</taxon>
        <taxon>Tracheophyta</taxon>
        <taxon>Spermatophyta</taxon>
        <taxon>Magnoliopsida</taxon>
        <taxon>Proteales</taxon>
        <taxon>Proteaceae</taxon>
        <taxon>Protea</taxon>
    </lineage>
</organism>
<reference evidence="1" key="1">
    <citation type="journal article" date="2023" name="Plant J.">
        <title>The genome of the king protea, Protea cynaroides.</title>
        <authorList>
            <person name="Chang J."/>
            <person name="Duong T.A."/>
            <person name="Schoeman C."/>
            <person name="Ma X."/>
            <person name="Roodt D."/>
            <person name="Barker N."/>
            <person name="Li Z."/>
            <person name="Van de Peer Y."/>
            <person name="Mizrachi E."/>
        </authorList>
    </citation>
    <scope>NUCLEOTIDE SEQUENCE</scope>
    <source>
        <tissue evidence="1">Young leaves</tissue>
    </source>
</reference>
<keyword evidence="2" id="KW-1185">Reference proteome</keyword>